<reference evidence="1 2" key="1">
    <citation type="journal article" date="2012" name="Stand. Genomic Sci.">
        <title>Genome sequence of the halotolerant bacterium Corynebacterium halotolerans type strain YIM 70093(T) (= DSM 44683(T)).</title>
        <authorList>
            <person name="Ruckert C."/>
            <person name="Albersmeier A."/>
            <person name="Al-Dilaimi A."/>
            <person name="Niehaus K."/>
            <person name="Szczepanowski R."/>
            <person name="Kalinowski J."/>
        </authorList>
    </citation>
    <scope>NUCLEOTIDE SEQUENCE [LARGE SCALE GENOMIC DNA]</scope>
    <source>
        <strain evidence="1">YIM 70093</strain>
    </source>
</reference>
<dbReference type="HOGENOM" id="CLU_2786829_0_0_11"/>
<name>M1NY58_9CORY</name>
<organism evidence="1 2">
    <name type="scientific">Corynebacterium halotolerans YIM 70093 = DSM 44683</name>
    <dbReference type="NCBI Taxonomy" id="1121362"/>
    <lineage>
        <taxon>Bacteria</taxon>
        <taxon>Bacillati</taxon>
        <taxon>Actinomycetota</taxon>
        <taxon>Actinomycetes</taxon>
        <taxon>Mycobacteriales</taxon>
        <taxon>Corynebacteriaceae</taxon>
        <taxon>Corynebacterium</taxon>
    </lineage>
</organism>
<dbReference type="Proteomes" id="UP000011723">
    <property type="component" value="Chromosome"/>
</dbReference>
<dbReference type="KEGG" id="chn:A605_07165"/>
<keyword evidence="2" id="KW-1185">Reference proteome</keyword>
<dbReference type="EMBL" id="CP003697">
    <property type="protein sequence ID" value="AGF72435.1"/>
    <property type="molecule type" value="Genomic_DNA"/>
</dbReference>
<evidence type="ECO:0000313" key="2">
    <source>
        <dbReference type="Proteomes" id="UP000011723"/>
    </source>
</evidence>
<protein>
    <submittedName>
        <fullName evidence="1">Uncharacterized protein</fullName>
    </submittedName>
</protein>
<sequence>MDLSCRNVAETTGYLEALPAAARTQNLMIPVYSTEVVLAEPDEEIPAGFVYFSVDRLSTRPVSASTTA</sequence>
<dbReference type="AlphaFoldDB" id="M1NY58"/>
<accession>M1NY58</accession>
<gene>
    <name evidence="1" type="ORF">A605_07165</name>
</gene>
<proteinExistence type="predicted"/>
<evidence type="ECO:0000313" key="1">
    <source>
        <dbReference type="EMBL" id="AGF72435.1"/>
    </source>
</evidence>